<proteinExistence type="inferred from homology"/>
<dbReference type="PANTHER" id="PTHR24287:SF18">
    <property type="entry name" value="CYTOCHROME P450 MONOOXYGENASE APDE-RELATED"/>
    <property type="match status" value="1"/>
</dbReference>
<dbReference type="OrthoDB" id="1470350at2759"/>
<dbReference type="Pfam" id="PF00067">
    <property type="entry name" value="p450"/>
    <property type="match status" value="1"/>
</dbReference>
<dbReference type="PRINTS" id="PR01239">
    <property type="entry name" value="EP450IICYP52"/>
</dbReference>
<organism evidence="7 8">
    <name type="scientific">Sporothrix brasiliensis 5110</name>
    <dbReference type="NCBI Taxonomy" id="1398154"/>
    <lineage>
        <taxon>Eukaryota</taxon>
        <taxon>Fungi</taxon>
        <taxon>Dikarya</taxon>
        <taxon>Ascomycota</taxon>
        <taxon>Pezizomycotina</taxon>
        <taxon>Sordariomycetes</taxon>
        <taxon>Sordariomycetidae</taxon>
        <taxon>Ophiostomatales</taxon>
        <taxon>Ophiostomataceae</taxon>
        <taxon>Sporothrix</taxon>
    </lineage>
</organism>
<keyword evidence="6" id="KW-0503">Monooxygenase</keyword>
<evidence type="ECO:0000256" key="4">
    <source>
        <dbReference type="ARBA" id="ARBA00023002"/>
    </source>
</evidence>
<dbReference type="InterPro" id="IPR047146">
    <property type="entry name" value="Cyt_P450_E_CYP52_fungi"/>
</dbReference>
<dbReference type="RefSeq" id="XP_040620455.1">
    <property type="nucleotide sequence ID" value="XM_040761258.1"/>
</dbReference>
<name>A0A0C2J0C2_9PEZI</name>
<dbReference type="InterPro" id="IPR001128">
    <property type="entry name" value="Cyt_P450"/>
</dbReference>
<dbReference type="Gene3D" id="1.10.630.10">
    <property type="entry name" value="Cytochrome P450"/>
    <property type="match status" value="1"/>
</dbReference>
<dbReference type="VEuPathDB" id="FungiDB:SPBR_02955"/>
<sequence>MAEQYNCAPVLPFVPYKWPLALDLLMRQYKILCGDHTFEELTPYFDIAATARVHFFGATGYFTTDPDNIEAILSTNFKDYGLGSRRLAAFPLLGEGIFSQDGPAWKHSRELVRRQFSRVQKLAPHALAEHVDELLADIRSAAVSADGVRVVNLKPLMFEYTLNTTTALLFGEPRSTMGQDMDMGKGNAVRDDFDAACFALGIRVRLADGAWLYNPPKFRTACKAVRDWATFFVAKAMQYKNDFGEDAAAEKYAFIIDLWRDMQDVELVRDQLLHILVAGHILDRLRNEVASVQNNIPLTRDQILKLPFLRCCLNESEFSTLLSH</sequence>
<keyword evidence="4" id="KW-0560">Oxidoreductase</keyword>
<comment type="caution">
    <text evidence="7">The sequence shown here is derived from an EMBL/GenBank/DDBJ whole genome shotgun (WGS) entry which is preliminary data.</text>
</comment>
<dbReference type="GO" id="GO:0016712">
    <property type="term" value="F:oxidoreductase activity, acting on paired donors, with incorporation or reduction of molecular oxygen, reduced flavin or flavoprotein as one donor, and incorporation of one atom of oxygen"/>
    <property type="evidence" value="ECO:0007669"/>
    <property type="project" value="InterPro"/>
</dbReference>
<gene>
    <name evidence="7" type="ORF">SPBR_02955</name>
</gene>
<accession>A0A0C2J0C2</accession>
<dbReference type="Proteomes" id="UP000031575">
    <property type="component" value="Unassembled WGS sequence"/>
</dbReference>
<dbReference type="PANTHER" id="PTHR24287">
    <property type="entry name" value="P450, PUTATIVE (EUROFUNG)-RELATED"/>
    <property type="match status" value="1"/>
</dbReference>
<evidence type="ECO:0008006" key="9">
    <source>
        <dbReference type="Google" id="ProtNLM"/>
    </source>
</evidence>
<dbReference type="SUPFAM" id="SSF48264">
    <property type="entry name" value="Cytochrome P450"/>
    <property type="match status" value="1"/>
</dbReference>
<dbReference type="InterPro" id="IPR036396">
    <property type="entry name" value="Cyt_P450_sf"/>
</dbReference>
<protein>
    <recommendedName>
        <fullName evidence="9">Cytochrome P450</fullName>
    </recommendedName>
</protein>
<evidence type="ECO:0000256" key="2">
    <source>
        <dbReference type="ARBA" id="ARBA00010617"/>
    </source>
</evidence>
<dbReference type="AlphaFoldDB" id="A0A0C2J0C2"/>
<reference evidence="7 8" key="1">
    <citation type="journal article" date="2014" name="BMC Genomics">
        <title>Comparative genomics of the major fungal agents of human and animal Sporotrichosis: Sporothrix schenckii and Sporothrix brasiliensis.</title>
        <authorList>
            <person name="Teixeira M.M."/>
            <person name="de Almeida L.G."/>
            <person name="Kubitschek-Barreira P."/>
            <person name="Alves F.L."/>
            <person name="Kioshima E.S."/>
            <person name="Abadio A.K."/>
            <person name="Fernandes L."/>
            <person name="Derengowski L.S."/>
            <person name="Ferreira K.S."/>
            <person name="Souza R.C."/>
            <person name="Ruiz J.C."/>
            <person name="de Andrade N.C."/>
            <person name="Paes H.C."/>
            <person name="Nicola A.M."/>
            <person name="Albuquerque P."/>
            <person name="Gerber A.L."/>
            <person name="Martins V.P."/>
            <person name="Peconick L.D."/>
            <person name="Neto A.V."/>
            <person name="Chaucanez C.B."/>
            <person name="Silva P.A."/>
            <person name="Cunha O.L."/>
            <person name="de Oliveira F.F."/>
            <person name="dos Santos T.C."/>
            <person name="Barros A.L."/>
            <person name="Soares M.A."/>
            <person name="de Oliveira L.M."/>
            <person name="Marini M.M."/>
            <person name="Villalobos-Duno H."/>
            <person name="Cunha M.M."/>
            <person name="de Hoog S."/>
            <person name="da Silveira J.F."/>
            <person name="Henrissat B."/>
            <person name="Nino-Vega G.A."/>
            <person name="Cisalpino P.S."/>
            <person name="Mora-Montes H.M."/>
            <person name="Almeida S.R."/>
            <person name="Stajich J.E."/>
            <person name="Lopes-Bezerra L.M."/>
            <person name="Vasconcelos A.T."/>
            <person name="Felipe M.S."/>
        </authorList>
    </citation>
    <scope>NUCLEOTIDE SEQUENCE [LARGE SCALE GENOMIC DNA]</scope>
    <source>
        <strain evidence="7 8">5110</strain>
    </source>
</reference>
<dbReference type="EMBL" id="AWTV01000006">
    <property type="protein sequence ID" value="KIH92445.1"/>
    <property type="molecule type" value="Genomic_DNA"/>
</dbReference>
<keyword evidence="5" id="KW-0408">Iron</keyword>
<dbReference type="HOGENOM" id="CLU_858352_0_0_1"/>
<dbReference type="GO" id="GO:0020037">
    <property type="term" value="F:heme binding"/>
    <property type="evidence" value="ECO:0007669"/>
    <property type="project" value="InterPro"/>
</dbReference>
<keyword evidence="8" id="KW-1185">Reference proteome</keyword>
<dbReference type="InterPro" id="IPR002974">
    <property type="entry name" value="Cyt_P450_E_CYP52_ascomycetes"/>
</dbReference>
<evidence type="ECO:0000313" key="8">
    <source>
        <dbReference type="Proteomes" id="UP000031575"/>
    </source>
</evidence>
<dbReference type="GO" id="GO:0005506">
    <property type="term" value="F:iron ion binding"/>
    <property type="evidence" value="ECO:0007669"/>
    <property type="project" value="InterPro"/>
</dbReference>
<dbReference type="GeneID" id="63676179"/>
<keyword evidence="3" id="KW-0479">Metal-binding</keyword>
<comment type="cofactor">
    <cofactor evidence="1">
        <name>heme</name>
        <dbReference type="ChEBI" id="CHEBI:30413"/>
    </cofactor>
</comment>
<evidence type="ECO:0000256" key="6">
    <source>
        <dbReference type="ARBA" id="ARBA00023033"/>
    </source>
</evidence>
<evidence type="ECO:0000313" key="7">
    <source>
        <dbReference type="EMBL" id="KIH92445.1"/>
    </source>
</evidence>
<evidence type="ECO:0000256" key="3">
    <source>
        <dbReference type="ARBA" id="ARBA00022723"/>
    </source>
</evidence>
<evidence type="ECO:0000256" key="1">
    <source>
        <dbReference type="ARBA" id="ARBA00001971"/>
    </source>
</evidence>
<evidence type="ECO:0000256" key="5">
    <source>
        <dbReference type="ARBA" id="ARBA00023004"/>
    </source>
</evidence>
<comment type="similarity">
    <text evidence="2">Belongs to the cytochrome P450 family.</text>
</comment>